<dbReference type="EMBL" id="CP076456">
    <property type="protein sequence ID" value="QWQ38085.1"/>
    <property type="molecule type" value="Genomic_DNA"/>
</dbReference>
<dbReference type="SUPFAM" id="SSF53448">
    <property type="entry name" value="Nucleotide-diphospho-sugar transferases"/>
    <property type="match status" value="1"/>
</dbReference>
<dbReference type="Pfam" id="PF12804">
    <property type="entry name" value="NTP_transf_3"/>
    <property type="match status" value="1"/>
</dbReference>
<organism evidence="2 3">
    <name type="scientific">Arthrobacter sunyaminii</name>
    <dbReference type="NCBI Taxonomy" id="2816859"/>
    <lineage>
        <taxon>Bacteria</taxon>
        <taxon>Bacillati</taxon>
        <taxon>Actinomycetota</taxon>
        <taxon>Actinomycetes</taxon>
        <taxon>Micrococcales</taxon>
        <taxon>Micrococcaceae</taxon>
        <taxon>Arthrobacter</taxon>
    </lineage>
</organism>
<dbReference type="Proteomes" id="UP000680588">
    <property type="component" value="Chromosome"/>
</dbReference>
<evidence type="ECO:0000313" key="2">
    <source>
        <dbReference type="EMBL" id="QWQ38085.1"/>
    </source>
</evidence>
<evidence type="ECO:0000259" key="1">
    <source>
        <dbReference type="Pfam" id="PF12804"/>
    </source>
</evidence>
<dbReference type="GO" id="GO:0016779">
    <property type="term" value="F:nucleotidyltransferase activity"/>
    <property type="evidence" value="ECO:0007669"/>
    <property type="project" value="UniProtKB-ARBA"/>
</dbReference>
<dbReference type="InterPro" id="IPR029044">
    <property type="entry name" value="Nucleotide-diphossugar_trans"/>
</dbReference>
<gene>
    <name evidence="2" type="ORF">KG104_14905</name>
</gene>
<evidence type="ECO:0000313" key="3">
    <source>
        <dbReference type="Proteomes" id="UP000680588"/>
    </source>
</evidence>
<dbReference type="AlphaFoldDB" id="A0A975S920"/>
<protein>
    <submittedName>
        <fullName evidence="2">Nucleotidyltransferase family protein</fullName>
    </submittedName>
</protein>
<name>A0A975S920_9MICC</name>
<dbReference type="InterPro" id="IPR025877">
    <property type="entry name" value="MobA-like_NTP_Trfase"/>
</dbReference>
<dbReference type="Gene3D" id="3.90.550.10">
    <property type="entry name" value="Spore Coat Polysaccharide Biosynthesis Protein SpsA, Chain A"/>
    <property type="match status" value="1"/>
</dbReference>
<reference evidence="2" key="1">
    <citation type="submission" date="2021-06" db="EMBL/GenBank/DDBJ databases">
        <title>Novel species in genus Arthrobacter.</title>
        <authorList>
            <person name="Zhang G."/>
        </authorList>
    </citation>
    <scope>NUCLEOTIDE SEQUENCE</scope>
    <source>
        <strain evidence="2">Zg-ZUI122</strain>
    </source>
</reference>
<dbReference type="KEGG" id="asun:KG104_14905"/>
<dbReference type="CDD" id="cd04182">
    <property type="entry name" value="GT_2_like_f"/>
    <property type="match status" value="1"/>
</dbReference>
<proteinExistence type="predicted"/>
<accession>A0A975S920</accession>
<feature type="domain" description="MobA-like NTP transferase" evidence="1">
    <location>
        <begin position="8"/>
        <end position="175"/>
    </location>
</feature>
<keyword evidence="3" id="KW-1185">Reference proteome</keyword>
<dbReference type="PANTHER" id="PTHR43777">
    <property type="entry name" value="MOLYBDENUM COFACTOR CYTIDYLYLTRANSFERASE"/>
    <property type="match status" value="1"/>
</dbReference>
<dbReference type="PANTHER" id="PTHR43777:SF1">
    <property type="entry name" value="MOLYBDENUM COFACTOR CYTIDYLYLTRANSFERASE"/>
    <property type="match status" value="1"/>
</dbReference>
<sequence>MVPVPVVGLVLAAGAGTRLGLGTKALLSFRGRPLIEHILTQLRSGGCTDITVVLGAQADRVLAHARLDRAGIVTNPSWETGLGSSFSRGVNAALADHPGAQALLVALGDQPGVSAAVVGRLIARHQPGRITAAGYRQPGSADLRRGHPLVFDPVLAAAAAKTAAGDAGARAYLHANPSLIDVVNCSDLSDGLDVDTPADLPLLEIPANNEWQ</sequence>